<dbReference type="CDD" id="cd03228">
    <property type="entry name" value="ABCC_MRP_Like"/>
    <property type="match status" value="1"/>
</dbReference>
<dbReference type="SUPFAM" id="SSF90123">
    <property type="entry name" value="ABC transporter transmembrane region"/>
    <property type="match status" value="1"/>
</dbReference>
<keyword evidence="10" id="KW-0614">Plasmid</keyword>
<feature type="transmembrane region" description="Helical" evidence="7">
    <location>
        <begin position="117"/>
        <end position="135"/>
    </location>
</feature>
<dbReference type="SMART" id="SM00382">
    <property type="entry name" value="AAA"/>
    <property type="match status" value="1"/>
</dbReference>
<geneLocation type="plasmid" evidence="10 11">
    <name>unnamed2</name>
</geneLocation>
<evidence type="ECO:0000313" key="11">
    <source>
        <dbReference type="Proteomes" id="UP000185622"/>
    </source>
</evidence>
<dbReference type="InterPro" id="IPR003593">
    <property type="entry name" value="AAA+_ATPase"/>
</dbReference>
<dbReference type="PROSITE" id="PS50929">
    <property type="entry name" value="ABC_TM1F"/>
    <property type="match status" value="1"/>
</dbReference>
<evidence type="ECO:0000256" key="2">
    <source>
        <dbReference type="ARBA" id="ARBA00022692"/>
    </source>
</evidence>
<dbReference type="Proteomes" id="UP000185622">
    <property type="component" value="Plasmid unnamed2"/>
</dbReference>
<feature type="transmembrane region" description="Helical" evidence="7">
    <location>
        <begin position="36"/>
        <end position="53"/>
    </location>
</feature>
<dbReference type="Pfam" id="PF00005">
    <property type="entry name" value="ABC_tran"/>
    <property type="match status" value="1"/>
</dbReference>
<proteinExistence type="predicted"/>
<sequence>MLPQFALVAVELLWLPQAAAAAYVLSALAEGKAAMIWQAVALFAIVGMMRPLIAHAGRVRLDNLAEAEIARLRKTVLQSQDRHGSHSRSRLPSATAGALILDKLALLKQETVRYRPVRWNVIVVPLAILALSAWMSWVVALAFAISGPLIPVFMALVGLAAKSASERHMSEIGSLNALVMERLHAMADIRLLDATDRVIADFTIAAQRLRQRTMAVLRVAFLSSAVMELFAALGVAMVAVYVGLSLLGRLEFGAWSDGLSMFEGIYLLMLAPAFYQPMRDLAAAWHDQQGASVVHDEIAVACTDTSDRMIGEIGGDIFVNPPDTLSISGLVLAGSGAHRITCPDIELQLGQSIALSGPSGSGKSTCLASLCGLVRPLHGDIRFGGTLLDENTADACRQYCSFVPQQPFFFSGTLRHNLMLAAPDASDATLWHALDTAHAGSMVQRLPGGLDAELGEAGSGVSGGEARRLMIARAILENRPLLLMDEPTANLDAKTAALIRKTITALIREQRMVIVATHDPDLLATMGGTLQVEDTCTT</sequence>
<dbReference type="InterPro" id="IPR003439">
    <property type="entry name" value="ABC_transporter-like_ATP-bd"/>
</dbReference>
<keyword evidence="6 7" id="KW-0472">Membrane</keyword>
<keyword evidence="5 7" id="KW-1133">Transmembrane helix</keyword>
<keyword evidence="3" id="KW-0547">Nucleotide-binding</keyword>
<evidence type="ECO:0000259" key="9">
    <source>
        <dbReference type="PROSITE" id="PS50929"/>
    </source>
</evidence>
<dbReference type="CDD" id="cd18584">
    <property type="entry name" value="ABC_6TM_AarD_CydD"/>
    <property type="match status" value="1"/>
</dbReference>
<organism evidence="10 11">
    <name type="scientific">Thioclava nitratireducens</name>
    <dbReference type="NCBI Taxonomy" id="1915078"/>
    <lineage>
        <taxon>Bacteria</taxon>
        <taxon>Pseudomonadati</taxon>
        <taxon>Pseudomonadota</taxon>
        <taxon>Alphaproteobacteria</taxon>
        <taxon>Rhodobacterales</taxon>
        <taxon>Paracoccaceae</taxon>
        <taxon>Thioclava</taxon>
    </lineage>
</organism>
<protein>
    <recommendedName>
        <fullName evidence="12">Thiol reductant ABC exporter subunit CydD</fullName>
    </recommendedName>
</protein>
<evidence type="ECO:0000256" key="7">
    <source>
        <dbReference type="SAM" id="Phobius"/>
    </source>
</evidence>
<dbReference type="PANTHER" id="PTHR24221">
    <property type="entry name" value="ATP-BINDING CASSETTE SUB-FAMILY B"/>
    <property type="match status" value="1"/>
</dbReference>
<keyword evidence="2 7" id="KW-0812">Transmembrane</keyword>
<feature type="domain" description="ABC transmembrane type-1" evidence="9">
    <location>
        <begin position="5"/>
        <end position="290"/>
    </location>
</feature>
<gene>
    <name evidence="10" type="ORF">BMG03_20610</name>
</gene>
<evidence type="ECO:0000256" key="6">
    <source>
        <dbReference type="ARBA" id="ARBA00023136"/>
    </source>
</evidence>
<dbReference type="InterPro" id="IPR011527">
    <property type="entry name" value="ABC1_TM_dom"/>
</dbReference>
<evidence type="ECO:0000256" key="5">
    <source>
        <dbReference type="ARBA" id="ARBA00022989"/>
    </source>
</evidence>
<dbReference type="Pfam" id="PF00664">
    <property type="entry name" value="ABC_membrane"/>
    <property type="match status" value="1"/>
</dbReference>
<keyword evidence="4" id="KW-0067">ATP-binding</keyword>
<name>A0ABN4XD86_9RHOB</name>
<dbReference type="SUPFAM" id="SSF52540">
    <property type="entry name" value="P-loop containing nucleoside triphosphate hydrolases"/>
    <property type="match status" value="1"/>
</dbReference>
<feature type="transmembrane region" description="Helical" evidence="7">
    <location>
        <begin position="215"/>
        <end position="242"/>
    </location>
</feature>
<evidence type="ECO:0008006" key="12">
    <source>
        <dbReference type="Google" id="ProtNLM"/>
    </source>
</evidence>
<dbReference type="PANTHER" id="PTHR24221:SF261">
    <property type="entry name" value="GLUTATHIONE_L-CYSTEINE TRANSPORT SYSTEM ATP-BINDING_PERMEASE PROTEIN CYDD"/>
    <property type="match status" value="1"/>
</dbReference>
<dbReference type="Gene3D" id="3.40.50.300">
    <property type="entry name" value="P-loop containing nucleotide triphosphate hydrolases"/>
    <property type="match status" value="1"/>
</dbReference>
<dbReference type="PROSITE" id="PS00211">
    <property type="entry name" value="ABC_TRANSPORTER_1"/>
    <property type="match status" value="1"/>
</dbReference>
<keyword evidence="11" id="KW-1185">Reference proteome</keyword>
<accession>A0ABN4XD86</accession>
<evidence type="ECO:0000259" key="8">
    <source>
        <dbReference type="PROSITE" id="PS50893"/>
    </source>
</evidence>
<evidence type="ECO:0000256" key="4">
    <source>
        <dbReference type="ARBA" id="ARBA00022840"/>
    </source>
</evidence>
<dbReference type="InterPro" id="IPR017871">
    <property type="entry name" value="ABC_transporter-like_CS"/>
</dbReference>
<dbReference type="InterPro" id="IPR036640">
    <property type="entry name" value="ABC1_TM_sf"/>
</dbReference>
<reference evidence="10 11" key="1">
    <citation type="submission" date="2017-01" db="EMBL/GenBank/DDBJ databases">
        <title>The complete genome sequence of a sulfur-oxidizing marine bacterium Thioclava sp. 25B10_4T.</title>
        <authorList>
            <person name="Liu Y."/>
            <person name="Lai Q."/>
            <person name="Shao Z."/>
        </authorList>
    </citation>
    <scope>NUCLEOTIDE SEQUENCE [LARGE SCALE GENOMIC DNA]</scope>
    <source>
        <strain evidence="10 11">25B10_4</strain>
        <plasmid evidence="10 11">unnamed2</plasmid>
    </source>
</reference>
<evidence type="ECO:0000313" key="10">
    <source>
        <dbReference type="EMBL" id="AQS50320.1"/>
    </source>
</evidence>
<feature type="transmembrane region" description="Helical" evidence="7">
    <location>
        <begin position="141"/>
        <end position="161"/>
    </location>
</feature>
<feature type="domain" description="ABC transporter" evidence="8">
    <location>
        <begin position="325"/>
        <end position="538"/>
    </location>
</feature>
<dbReference type="InterPro" id="IPR039421">
    <property type="entry name" value="Type_1_exporter"/>
</dbReference>
<comment type="subcellular location">
    <subcellularLocation>
        <location evidence="1">Cell membrane</location>
        <topology evidence="1">Multi-pass membrane protein</topology>
    </subcellularLocation>
</comment>
<dbReference type="InterPro" id="IPR027417">
    <property type="entry name" value="P-loop_NTPase"/>
</dbReference>
<evidence type="ECO:0000256" key="3">
    <source>
        <dbReference type="ARBA" id="ARBA00022741"/>
    </source>
</evidence>
<evidence type="ECO:0000256" key="1">
    <source>
        <dbReference type="ARBA" id="ARBA00004651"/>
    </source>
</evidence>
<dbReference type="EMBL" id="CP019439">
    <property type="protein sequence ID" value="AQS50320.1"/>
    <property type="molecule type" value="Genomic_DNA"/>
</dbReference>
<dbReference type="Gene3D" id="1.20.1560.10">
    <property type="entry name" value="ABC transporter type 1, transmembrane domain"/>
    <property type="match status" value="1"/>
</dbReference>
<dbReference type="PROSITE" id="PS50893">
    <property type="entry name" value="ABC_TRANSPORTER_2"/>
    <property type="match status" value="1"/>
</dbReference>